<keyword evidence="3" id="KW-1185">Reference proteome</keyword>
<evidence type="ECO:0000313" key="3">
    <source>
        <dbReference type="Proteomes" id="UP000190961"/>
    </source>
</evidence>
<keyword evidence="1" id="KW-0732">Signal</keyword>
<evidence type="ECO:0000256" key="1">
    <source>
        <dbReference type="SAM" id="SignalP"/>
    </source>
</evidence>
<dbReference type="STRING" id="688867.SAMN05660236_4827"/>
<feature type="chain" id="PRO_5010522011" description="Lipocalin-like domain-containing protein" evidence="1">
    <location>
        <begin position="20"/>
        <end position="136"/>
    </location>
</feature>
<protein>
    <recommendedName>
        <fullName evidence="4">Lipocalin-like domain-containing protein</fullName>
    </recommendedName>
</protein>
<sequence length="136" mass="15193">MTKSILFILSLLLSITISAQNIVTETLTWQISQVQDVNTGESLSSENETFVSYGSQKVEWRNADGVKHTYIVNKTNGIWTNTSQSGSMIYQVDSGDKSGTITFERAKNEITVRILLMKGDELPEIYEIKIVKVTAL</sequence>
<evidence type="ECO:0008006" key="4">
    <source>
        <dbReference type="Google" id="ProtNLM"/>
    </source>
</evidence>
<accession>A0A1T5MB74</accession>
<proteinExistence type="predicted"/>
<organism evidence="2 3">
    <name type="scientific">Ohtaekwangia koreensis</name>
    <dbReference type="NCBI Taxonomy" id="688867"/>
    <lineage>
        <taxon>Bacteria</taxon>
        <taxon>Pseudomonadati</taxon>
        <taxon>Bacteroidota</taxon>
        <taxon>Cytophagia</taxon>
        <taxon>Cytophagales</taxon>
        <taxon>Fulvivirgaceae</taxon>
        <taxon>Ohtaekwangia</taxon>
    </lineage>
</organism>
<dbReference type="Proteomes" id="UP000190961">
    <property type="component" value="Unassembled WGS sequence"/>
</dbReference>
<evidence type="ECO:0000313" key="2">
    <source>
        <dbReference type="EMBL" id="SKC85119.1"/>
    </source>
</evidence>
<dbReference type="AlphaFoldDB" id="A0A1T5MB74"/>
<dbReference type="RefSeq" id="WP_079689362.1">
    <property type="nucleotide sequence ID" value="NZ_FUZU01000004.1"/>
</dbReference>
<name>A0A1T5MB74_9BACT</name>
<dbReference type="EMBL" id="FUZU01000004">
    <property type="protein sequence ID" value="SKC85119.1"/>
    <property type="molecule type" value="Genomic_DNA"/>
</dbReference>
<reference evidence="2 3" key="1">
    <citation type="submission" date="2017-02" db="EMBL/GenBank/DDBJ databases">
        <authorList>
            <person name="Peterson S.W."/>
        </authorList>
    </citation>
    <scope>NUCLEOTIDE SEQUENCE [LARGE SCALE GENOMIC DNA]</scope>
    <source>
        <strain evidence="2 3">DSM 25262</strain>
    </source>
</reference>
<gene>
    <name evidence="2" type="ORF">SAMN05660236_4827</name>
</gene>
<feature type="signal peptide" evidence="1">
    <location>
        <begin position="1"/>
        <end position="19"/>
    </location>
</feature>